<evidence type="ECO:0000313" key="2">
    <source>
        <dbReference type="Proteomes" id="UP000092460"/>
    </source>
</evidence>
<proteinExistence type="predicted"/>
<dbReference type="AlphaFoldDB" id="A0A1B0ATX9"/>
<dbReference type="EMBL" id="JXJN01003460">
    <property type="status" value="NOT_ANNOTATED_CDS"/>
    <property type="molecule type" value="Genomic_DNA"/>
</dbReference>
<sequence length="129" mass="14782">MGHSRQNHYEALNFFIKQRAGKIINVISILTNSYQRTQKITLNKKRKCSDPGSVCSSLSILEFVLFISLQHLVAFWDTILNYKKGDLSVMLIIKGRFSLFRDAASFLTVAAVTYLKKYQSRTCSVLVVW</sequence>
<organism evidence="1 2">
    <name type="scientific">Glossina palpalis gambiensis</name>
    <dbReference type="NCBI Taxonomy" id="67801"/>
    <lineage>
        <taxon>Eukaryota</taxon>
        <taxon>Metazoa</taxon>
        <taxon>Ecdysozoa</taxon>
        <taxon>Arthropoda</taxon>
        <taxon>Hexapoda</taxon>
        <taxon>Insecta</taxon>
        <taxon>Pterygota</taxon>
        <taxon>Neoptera</taxon>
        <taxon>Endopterygota</taxon>
        <taxon>Diptera</taxon>
        <taxon>Brachycera</taxon>
        <taxon>Muscomorpha</taxon>
        <taxon>Hippoboscoidea</taxon>
        <taxon>Glossinidae</taxon>
        <taxon>Glossina</taxon>
    </lineage>
</organism>
<reference evidence="1" key="2">
    <citation type="submission" date="2020-05" db="UniProtKB">
        <authorList>
            <consortium name="EnsemblMetazoa"/>
        </authorList>
    </citation>
    <scope>IDENTIFICATION</scope>
    <source>
        <strain evidence="1">IAEA</strain>
    </source>
</reference>
<dbReference type="EnsemblMetazoa" id="GPPI008463-RA">
    <property type="protein sequence ID" value="GPPI008463-PA"/>
    <property type="gene ID" value="GPPI008463"/>
</dbReference>
<evidence type="ECO:0000313" key="1">
    <source>
        <dbReference type="EnsemblMetazoa" id="GPPI008463-PA"/>
    </source>
</evidence>
<reference evidence="2" key="1">
    <citation type="submission" date="2015-01" db="EMBL/GenBank/DDBJ databases">
        <authorList>
            <person name="Aksoy S."/>
            <person name="Warren W."/>
            <person name="Wilson R.K."/>
        </authorList>
    </citation>
    <scope>NUCLEOTIDE SEQUENCE [LARGE SCALE GENOMIC DNA]</scope>
    <source>
        <strain evidence="2">IAEA</strain>
    </source>
</reference>
<dbReference type="VEuPathDB" id="VectorBase:GPPI008463"/>
<name>A0A1B0ATX9_9MUSC</name>
<accession>A0A1B0ATX9</accession>
<dbReference type="Proteomes" id="UP000092460">
    <property type="component" value="Unassembled WGS sequence"/>
</dbReference>
<protein>
    <submittedName>
        <fullName evidence="1">Uncharacterized protein</fullName>
    </submittedName>
</protein>
<keyword evidence="2" id="KW-1185">Reference proteome</keyword>